<proteinExistence type="predicted"/>
<organism evidence="1">
    <name type="scientific">Myoviridae sp. ctrMq22</name>
    <dbReference type="NCBI Taxonomy" id="2825181"/>
    <lineage>
        <taxon>Viruses</taxon>
        <taxon>Duplodnaviria</taxon>
        <taxon>Heunggongvirae</taxon>
        <taxon>Uroviricota</taxon>
        <taxon>Caudoviricetes</taxon>
    </lineage>
</organism>
<name>A0A8S5NUV3_9CAUD</name>
<dbReference type="EMBL" id="BK015263">
    <property type="protein sequence ID" value="DAD98510.1"/>
    <property type="molecule type" value="Genomic_DNA"/>
</dbReference>
<accession>A0A8S5NUV3</accession>
<reference evidence="1" key="1">
    <citation type="journal article" date="2021" name="Proc. Natl. Acad. Sci. U.S.A.">
        <title>A Catalog of Tens of Thousands of Viruses from Human Metagenomes Reveals Hidden Associations with Chronic Diseases.</title>
        <authorList>
            <person name="Tisza M.J."/>
            <person name="Buck C.B."/>
        </authorList>
    </citation>
    <scope>NUCLEOTIDE SEQUENCE</scope>
    <source>
        <strain evidence="1">CtrMq22</strain>
    </source>
</reference>
<evidence type="ECO:0000313" key="1">
    <source>
        <dbReference type="EMBL" id="DAD98510.1"/>
    </source>
</evidence>
<sequence length="44" mass="4926">MTNKKWRKCEGPGQLRIVRGFKADTAISLLYQDLKPAAVIEAAH</sequence>
<protein>
    <submittedName>
        <fullName evidence="1">Uncharacterized protein</fullName>
    </submittedName>
</protein>